<dbReference type="SMART" id="SM00320">
    <property type="entry name" value="WD40"/>
    <property type="match status" value="14"/>
</dbReference>
<gene>
    <name evidence="4" type="ORF">BJP36_24915</name>
</gene>
<dbReference type="PROSITE" id="PS50082">
    <property type="entry name" value="WD_REPEATS_2"/>
    <property type="match status" value="14"/>
</dbReference>
<feature type="repeat" description="WD" evidence="3">
    <location>
        <begin position="1067"/>
        <end position="1099"/>
    </location>
</feature>
<keyword evidence="1 3" id="KW-0853">WD repeat</keyword>
<evidence type="ECO:0000313" key="5">
    <source>
        <dbReference type="Proteomes" id="UP000176944"/>
    </source>
</evidence>
<dbReference type="InterPro" id="IPR019775">
    <property type="entry name" value="WD40_repeat_CS"/>
</dbReference>
<feature type="repeat" description="WD" evidence="3">
    <location>
        <begin position="1157"/>
        <end position="1191"/>
    </location>
</feature>
<feature type="repeat" description="WD" evidence="3">
    <location>
        <begin position="704"/>
        <end position="735"/>
    </location>
</feature>
<dbReference type="Gene3D" id="2.130.10.10">
    <property type="entry name" value="YVTN repeat-like/Quinoprotein amine dehydrogenase"/>
    <property type="match status" value="4"/>
</dbReference>
<dbReference type="SUPFAM" id="SSF52540">
    <property type="entry name" value="P-loop containing nucleoside triphosphate hydrolases"/>
    <property type="match status" value="1"/>
</dbReference>
<dbReference type="PROSITE" id="PS50294">
    <property type="entry name" value="WD_REPEATS_REGION"/>
    <property type="match status" value="14"/>
</dbReference>
<evidence type="ECO:0000313" key="4">
    <source>
        <dbReference type="EMBL" id="AOY82675.1"/>
    </source>
</evidence>
<feature type="repeat" description="WD" evidence="3">
    <location>
        <begin position="1116"/>
        <end position="1148"/>
    </location>
</feature>
<feature type="repeat" description="WD" evidence="3">
    <location>
        <begin position="663"/>
        <end position="693"/>
    </location>
</feature>
<accession>A0A1D9G597</accession>
<feature type="repeat" description="WD" evidence="3">
    <location>
        <begin position="950"/>
        <end position="982"/>
    </location>
</feature>
<name>A0A1D9G597_MOOP1</name>
<organism evidence="4 5">
    <name type="scientific">Moorena producens (strain JHB)</name>
    <dbReference type="NCBI Taxonomy" id="1454205"/>
    <lineage>
        <taxon>Bacteria</taxon>
        <taxon>Bacillati</taxon>
        <taxon>Cyanobacteriota</taxon>
        <taxon>Cyanophyceae</taxon>
        <taxon>Coleofasciculales</taxon>
        <taxon>Coleofasciculaceae</taxon>
        <taxon>Moorena</taxon>
    </lineage>
</organism>
<dbReference type="Proteomes" id="UP000176944">
    <property type="component" value="Chromosome"/>
</dbReference>
<evidence type="ECO:0000256" key="3">
    <source>
        <dbReference type="PROSITE-ProRule" id="PRU00221"/>
    </source>
</evidence>
<feature type="repeat" description="WD" evidence="3">
    <location>
        <begin position="827"/>
        <end position="859"/>
    </location>
</feature>
<dbReference type="Pfam" id="PF14516">
    <property type="entry name" value="AAA_35"/>
    <property type="match status" value="1"/>
</dbReference>
<dbReference type="SUPFAM" id="SSF82171">
    <property type="entry name" value="DPP6 N-terminal domain-like"/>
    <property type="match status" value="2"/>
</dbReference>
<feature type="repeat" description="WD" evidence="3">
    <location>
        <begin position="786"/>
        <end position="817"/>
    </location>
</feature>
<sequence>MKKHNYQVGGSLPPDTLCYVRRKADQDLYQALVAGEFCYVLTSRQMGKSSLRVQTTHRLQAIGIHCGIVDLTEIGTQDLTADQWYASILRCLVSSFNLQVNLRAWWRSRSYLSPVKRLSDFIEEVLLAEVEGNLVIFIDEIDSILGLSFPIEDFFALIRACYNKRTENQAYQRLSFVLLGVATPSDLIVDKQRTPFNIGRGIELCGFTLEEAETLALGFSDSVNNPKALLREILAFTGGQPLLTQKLCQLILEDIEHCTRLLSEEGTSDPGTGNSEQEFTQTVSKTVSKNYCGKRCTVNPTSIEYLVGRRIIHNWEVQDEPEHLRTIRDRILSNEQRAGRLLGLYQQILQLGAVAADDSWEQMELLLSGLVVKSEGKVRVRNPIYAAVFNCDWVSKQLSNLRPYGTTLRAWFNGDCQDESRLLRGQALLDALAWADTRSLSDQDYQFLSASQALDKREAQRAEAARTEAVAIQLTKEQEISRLQKLLLATVSTGFLVSASLGLIAFLEYEKAAINEINAIAKSSEAFYASNHKLDALIYAIKAWNKLQQLAGAKAHTQSQVEKVEKMLWRIIYEIKEYNRFSGHQAAVYDLVFSPDGEMIASASGDNTVKLWQRDGTLVNTLEGHGSQVKGVAFSPDGKMIASASSDKTVKIWTKEGRFINTFTNHSAGFEAVAFSPDGNLIASASEDNTVKLLTLEGKLHKLLIGHSAGVEGIAFSPDGEMIASASEDNTVKLWTKGGRLVRTFTGHGSGVEGVAFSPDGEIIASASEDNTVKLWAKDGRLLKTLEGHRDEVYAVAFSPDGERIASASEDNTIKLWTKEGRLLTILEGHRDEVEGVAFSPDGKIIASASEDNTIKLWKQNSTLYTTLTGHCNGVRAVAFSPDGNLIASGSSDKTVKLWQPDGTLQSTLNNNSAIVNGVVFSPDGDIIASASSDKRVKLWDLDGTLLDTLNNHSAGVEGVAFSPDGQIIASASEDKTIKLWQRDGTFLSTLEGHLNEVEGVAFSPNGQIIASASEDKTIKLWKRDSTCTGQAKPSGATPRFFKGLGNAHRDNSNLLPECWSDSFYTLTGHEDEVKTVAISPDGELIASGSEDKTVKVWQRDSKNWNLTKPKLLHTLTGHSDRITGVTFSPDGKMIASASADKTVKLWQQDGTLLTTLTAHQDEVEGVAFSQDGEILASASADSKVILWNVDQVLALDQVLTYSCDWLQDYLSTNAELEKRDRTLCDRIKHLKRE</sequence>
<dbReference type="EMBL" id="CP017708">
    <property type="protein sequence ID" value="AOY82675.1"/>
    <property type="molecule type" value="Genomic_DNA"/>
</dbReference>
<protein>
    <submittedName>
        <fullName evidence="4">AAA-like domain-containing protein</fullName>
    </submittedName>
</protein>
<proteinExistence type="predicted"/>
<feature type="repeat" description="WD" evidence="3">
    <location>
        <begin position="622"/>
        <end position="653"/>
    </location>
</feature>
<dbReference type="SUPFAM" id="SSF50998">
    <property type="entry name" value="Quinoprotein alcohol dehydrogenase-like"/>
    <property type="match status" value="1"/>
</dbReference>
<dbReference type="Gene3D" id="3.40.50.300">
    <property type="entry name" value="P-loop containing nucleotide triphosphate hydrolases"/>
    <property type="match status" value="1"/>
</dbReference>
<dbReference type="InterPro" id="IPR001680">
    <property type="entry name" value="WD40_rpt"/>
</dbReference>
<dbReference type="InterPro" id="IPR027417">
    <property type="entry name" value="P-loop_NTPase"/>
</dbReference>
<evidence type="ECO:0000256" key="2">
    <source>
        <dbReference type="ARBA" id="ARBA00022737"/>
    </source>
</evidence>
<feature type="repeat" description="WD" evidence="3">
    <location>
        <begin position="909"/>
        <end position="943"/>
    </location>
</feature>
<keyword evidence="2" id="KW-0677">Repeat</keyword>
<evidence type="ECO:0000256" key="1">
    <source>
        <dbReference type="ARBA" id="ARBA00022574"/>
    </source>
</evidence>
<dbReference type="PANTHER" id="PTHR22847">
    <property type="entry name" value="WD40 REPEAT PROTEIN"/>
    <property type="match status" value="1"/>
</dbReference>
<dbReference type="CDD" id="cd00200">
    <property type="entry name" value="WD40"/>
    <property type="match status" value="2"/>
</dbReference>
<feature type="repeat" description="WD" evidence="3">
    <location>
        <begin position="868"/>
        <end position="900"/>
    </location>
</feature>
<feature type="repeat" description="WD" evidence="3">
    <location>
        <begin position="581"/>
        <end position="613"/>
    </location>
</feature>
<dbReference type="PANTHER" id="PTHR22847:SF637">
    <property type="entry name" value="WD REPEAT DOMAIN 5B"/>
    <property type="match status" value="1"/>
</dbReference>
<dbReference type="PROSITE" id="PS00678">
    <property type="entry name" value="WD_REPEATS_1"/>
    <property type="match status" value="2"/>
</dbReference>
<dbReference type="Pfam" id="PF00400">
    <property type="entry name" value="WD40"/>
    <property type="match status" value="14"/>
</dbReference>
<dbReference type="InterPro" id="IPR020472">
    <property type="entry name" value="WD40_PAC1"/>
</dbReference>
<dbReference type="InterPro" id="IPR015943">
    <property type="entry name" value="WD40/YVTN_repeat-like_dom_sf"/>
</dbReference>
<feature type="repeat" description="WD" evidence="3">
    <location>
        <begin position="991"/>
        <end position="1023"/>
    </location>
</feature>
<feature type="repeat" description="WD" evidence="3">
    <location>
        <begin position="745"/>
        <end position="776"/>
    </location>
</feature>
<dbReference type="AlphaFoldDB" id="A0A1D9G597"/>
<dbReference type="InterPro" id="IPR011047">
    <property type="entry name" value="Quinoprotein_ADH-like_sf"/>
</dbReference>
<reference evidence="5" key="1">
    <citation type="submission" date="2016-10" db="EMBL/GenBank/DDBJ databases">
        <title>Comparative genomics uncovers the prolific and rare metabolic potential of the cyanobacterial genus Moorea.</title>
        <authorList>
            <person name="Leao T."/>
            <person name="Castelao G."/>
            <person name="Korobeynikov A."/>
            <person name="Monroe E.A."/>
            <person name="Podell S."/>
            <person name="Glukhov E."/>
            <person name="Allen E."/>
            <person name="Gerwick W.H."/>
            <person name="Gerwick L."/>
        </authorList>
    </citation>
    <scope>NUCLEOTIDE SEQUENCE [LARGE SCALE GENOMIC DNA]</scope>
    <source>
        <strain evidence="5">JHB</strain>
    </source>
</reference>
<dbReference type="PRINTS" id="PR00320">
    <property type="entry name" value="GPROTEINBRPT"/>
</dbReference>